<proteinExistence type="inferred from homology"/>
<gene>
    <name evidence="10" type="ORF">ABIE19_001201</name>
</gene>
<feature type="compositionally biased region" description="Basic and acidic residues" evidence="8">
    <location>
        <begin position="1"/>
        <end position="17"/>
    </location>
</feature>
<dbReference type="CDD" id="cd24161">
    <property type="entry name" value="NUDIX_ADPRase_Ndx2"/>
    <property type="match status" value="1"/>
</dbReference>
<dbReference type="Pfam" id="PF00293">
    <property type="entry name" value="NUDIX"/>
    <property type="match status" value="1"/>
</dbReference>
<evidence type="ECO:0000259" key="9">
    <source>
        <dbReference type="PROSITE" id="PS51462"/>
    </source>
</evidence>
<evidence type="ECO:0000256" key="8">
    <source>
        <dbReference type="SAM" id="MobiDB-lite"/>
    </source>
</evidence>
<evidence type="ECO:0000256" key="7">
    <source>
        <dbReference type="ARBA" id="ARBA00032272"/>
    </source>
</evidence>
<dbReference type="PANTHER" id="PTHR11839:SF18">
    <property type="entry name" value="NUDIX HYDROLASE DOMAIN-CONTAINING PROTEIN"/>
    <property type="match status" value="1"/>
</dbReference>
<dbReference type="InterPro" id="IPR020084">
    <property type="entry name" value="NUDIX_hydrolase_CS"/>
</dbReference>
<organism evidence="10 11">
    <name type="scientific">Brevundimonas faecalis</name>
    <dbReference type="NCBI Taxonomy" id="947378"/>
    <lineage>
        <taxon>Bacteria</taxon>
        <taxon>Pseudomonadati</taxon>
        <taxon>Pseudomonadota</taxon>
        <taxon>Alphaproteobacteria</taxon>
        <taxon>Caulobacterales</taxon>
        <taxon>Caulobacteraceae</taxon>
        <taxon>Brevundimonas</taxon>
    </lineage>
</organism>
<evidence type="ECO:0000256" key="4">
    <source>
        <dbReference type="ARBA" id="ARBA00016377"/>
    </source>
</evidence>
<dbReference type="PROSITE" id="PS00893">
    <property type="entry name" value="NUDIX_BOX"/>
    <property type="match status" value="1"/>
</dbReference>
<dbReference type="RefSeq" id="WP_354088216.1">
    <property type="nucleotide sequence ID" value="NZ_JBEPTF010000001.1"/>
</dbReference>
<comment type="cofactor">
    <cofactor evidence="2">
        <name>Mg(2+)</name>
        <dbReference type="ChEBI" id="CHEBI:18420"/>
    </cofactor>
</comment>
<keyword evidence="5" id="KW-0378">Hydrolase</keyword>
<dbReference type="PROSITE" id="PS51462">
    <property type="entry name" value="NUDIX"/>
    <property type="match status" value="1"/>
</dbReference>
<feature type="region of interest" description="Disordered" evidence="8">
    <location>
        <begin position="1"/>
        <end position="24"/>
    </location>
</feature>
<dbReference type="Proteomes" id="UP001549313">
    <property type="component" value="Unassembled WGS sequence"/>
</dbReference>
<evidence type="ECO:0000256" key="1">
    <source>
        <dbReference type="ARBA" id="ARBA00000847"/>
    </source>
</evidence>
<dbReference type="SUPFAM" id="SSF55811">
    <property type="entry name" value="Nudix"/>
    <property type="match status" value="1"/>
</dbReference>
<evidence type="ECO:0000256" key="6">
    <source>
        <dbReference type="ARBA" id="ARBA00032162"/>
    </source>
</evidence>
<dbReference type="PANTHER" id="PTHR11839">
    <property type="entry name" value="UDP/ADP-SUGAR PYROPHOSPHATASE"/>
    <property type="match status" value="1"/>
</dbReference>
<evidence type="ECO:0000256" key="3">
    <source>
        <dbReference type="ARBA" id="ARBA00007275"/>
    </source>
</evidence>
<evidence type="ECO:0000256" key="2">
    <source>
        <dbReference type="ARBA" id="ARBA00001946"/>
    </source>
</evidence>
<reference evidence="10 11" key="1">
    <citation type="submission" date="2024-06" db="EMBL/GenBank/DDBJ databases">
        <title>Sorghum-associated microbial communities from plants grown in Nebraska, USA.</title>
        <authorList>
            <person name="Schachtman D."/>
        </authorList>
    </citation>
    <scope>NUCLEOTIDE SEQUENCE [LARGE SCALE GENOMIC DNA]</scope>
    <source>
        <strain evidence="10 11">2814</strain>
    </source>
</reference>
<dbReference type="InterPro" id="IPR000086">
    <property type="entry name" value="NUDIX_hydrolase_dom"/>
</dbReference>
<accession>A0ABV2RBG3</accession>
<comment type="caution">
    <text evidence="10">The sequence shown here is derived from an EMBL/GenBank/DDBJ whole genome shotgun (WGS) entry which is preliminary data.</text>
</comment>
<name>A0ABV2RBG3_9CAUL</name>
<sequence length="209" mass="23024">MHDIPEIKPRWAHDLPEPPKWASHGDSLMIDTPWMQVTRHPATAPTGAAADYQVVRPKNVGTGVLPLHEDGTVTMVGQHRFALMRYSWEMPEGGAPMDEDPFDAVRRELAEEAGLAAEHWRAALDMDLSNSITDERVMTWVAWGLSAVPVDPDPTEVIVTARVPFRDLLAEIERGAVRDSLTVATAYKAYHMAREGELPAALAQAMLGA</sequence>
<protein>
    <recommendedName>
        <fullName evidence="4">GDP-mannose pyrophosphatase</fullName>
    </recommendedName>
    <alternativeName>
        <fullName evidence="6">GDP-mannose hydrolase</fullName>
    </alternativeName>
    <alternativeName>
        <fullName evidence="7">GDPMK</fullName>
    </alternativeName>
</protein>
<feature type="domain" description="Nudix hydrolase" evidence="9">
    <location>
        <begin position="57"/>
        <end position="185"/>
    </location>
</feature>
<dbReference type="EMBL" id="JBEPTF010000001">
    <property type="protein sequence ID" value="MET4683292.1"/>
    <property type="molecule type" value="Genomic_DNA"/>
</dbReference>
<dbReference type="InterPro" id="IPR015797">
    <property type="entry name" value="NUDIX_hydrolase-like_dom_sf"/>
</dbReference>
<comment type="catalytic activity">
    <reaction evidence="1">
        <text>GDP-alpha-D-mannose + H2O = alpha-D-mannose 1-phosphate + GMP + 2 H(+)</text>
        <dbReference type="Rhea" id="RHEA:27978"/>
        <dbReference type="ChEBI" id="CHEBI:15377"/>
        <dbReference type="ChEBI" id="CHEBI:15378"/>
        <dbReference type="ChEBI" id="CHEBI:57527"/>
        <dbReference type="ChEBI" id="CHEBI:58115"/>
        <dbReference type="ChEBI" id="CHEBI:58409"/>
    </reaction>
</comment>
<evidence type="ECO:0000256" key="5">
    <source>
        <dbReference type="ARBA" id="ARBA00022801"/>
    </source>
</evidence>
<evidence type="ECO:0000313" key="11">
    <source>
        <dbReference type="Proteomes" id="UP001549313"/>
    </source>
</evidence>
<evidence type="ECO:0000313" key="10">
    <source>
        <dbReference type="EMBL" id="MET4683292.1"/>
    </source>
</evidence>
<keyword evidence="11" id="KW-1185">Reference proteome</keyword>
<comment type="similarity">
    <text evidence="3">Belongs to the Nudix hydrolase family. NudK subfamily.</text>
</comment>
<dbReference type="Gene3D" id="3.90.79.10">
    <property type="entry name" value="Nucleoside Triphosphate Pyrophosphohydrolase"/>
    <property type="match status" value="1"/>
</dbReference>